<organism evidence="1 2">
    <name type="scientific">Actinomadura miaoliensis</name>
    <dbReference type="NCBI Taxonomy" id="430685"/>
    <lineage>
        <taxon>Bacteria</taxon>
        <taxon>Bacillati</taxon>
        <taxon>Actinomycetota</taxon>
        <taxon>Actinomycetes</taxon>
        <taxon>Streptosporangiales</taxon>
        <taxon>Thermomonosporaceae</taxon>
        <taxon>Actinomadura</taxon>
    </lineage>
</organism>
<dbReference type="InterPro" id="IPR019587">
    <property type="entry name" value="Polyketide_cyclase/dehydratase"/>
</dbReference>
<dbReference type="SUPFAM" id="SSF55961">
    <property type="entry name" value="Bet v1-like"/>
    <property type="match status" value="1"/>
</dbReference>
<dbReference type="EMBL" id="BAAAZG010000006">
    <property type="protein sequence ID" value="GAA4064410.1"/>
    <property type="molecule type" value="Genomic_DNA"/>
</dbReference>
<gene>
    <name evidence="1" type="ORF">GCM10022214_17850</name>
</gene>
<dbReference type="InterPro" id="IPR023393">
    <property type="entry name" value="START-like_dom_sf"/>
</dbReference>
<evidence type="ECO:0000313" key="2">
    <source>
        <dbReference type="Proteomes" id="UP001500683"/>
    </source>
</evidence>
<sequence>MEWTGARYADRPTVEGDTWVDAPPERVWTFVSDVELMPSMSTELQSVRWLDDASGPALGARFVGRNRHEAVGEWETTSHIVEFEPPRVFAWAVENPEHPVATWRFTLRPQDGGTRLSQWMQLGPARSNLSVLIDRMPEQEQQIVLVRMRQLKESITATLAEIKQRAETPGRTQA</sequence>
<dbReference type="Gene3D" id="3.30.530.20">
    <property type="match status" value="1"/>
</dbReference>
<name>A0ABP7VCH3_9ACTN</name>
<comment type="caution">
    <text evidence="1">The sequence shown here is derived from an EMBL/GenBank/DDBJ whole genome shotgun (WGS) entry which is preliminary data.</text>
</comment>
<reference evidence="2" key="1">
    <citation type="journal article" date="2019" name="Int. J. Syst. Evol. Microbiol.">
        <title>The Global Catalogue of Microorganisms (GCM) 10K type strain sequencing project: providing services to taxonomists for standard genome sequencing and annotation.</title>
        <authorList>
            <consortium name="The Broad Institute Genomics Platform"/>
            <consortium name="The Broad Institute Genome Sequencing Center for Infectious Disease"/>
            <person name="Wu L."/>
            <person name="Ma J."/>
        </authorList>
    </citation>
    <scope>NUCLEOTIDE SEQUENCE [LARGE SCALE GENOMIC DNA]</scope>
    <source>
        <strain evidence="2">JCM 16702</strain>
    </source>
</reference>
<dbReference type="Pfam" id="PF10604">
    <property type="entry name" value="Polyketide_cyc2"/>
    <property type="match status" value="1"/>
</dbReference>
<dbReference type="RefSeq" id="WP_344943520.1">
    <property type="nucleotide sequence ID" value="NZ_BAAAZG010000006.1"/>
</dbReference>
<dbReference type="Proteomes" id="UP001500683">
    <property type="component" value="Unassembled WGS sequence"/>
</dbReference>
<dbReference type="CDD" id="cd07812">
    <property type="entry name" value="SRPBCC"/>
    <property type="match status" value="1"/>
</dbReference>
<protein>
    <submittedName>
        <fullName evidence="1">SRPBCC family protein</fullName>
    </submittedName>
</protein>
<evidence type="ECO:0000313" key="1">
    <source>
        <dbReference type="EMBL" id="GAA4064410.1"/>
    </source>
</evidence>
<proteinExistence type="predicted"/>
<accession>A0ABP7VCH3</accession>
<keyword evidence="2" id="KW-1185">Reference proteome</keyword>